<gene>
    <name evidence="1" type="ORF">NLX89_13855</name>
</gene>
<evidence type="ECO:0000313" key="1">
    <source>
        <dbReference type="EMBL" id="MDT0134422.1"/>
    </source>
</evidence>
<accession>A0ABU2J026</accession>
<name>A0ABU2J026_9GAMM</name>
<dbReference type="Proteomes" id="UP001252207">
    <property type="component" value="Unassembled WGS sequence"/>
</dbReference>
<dbReference type="GeneID" id="89490846"/>
<organism evidence="1 2">
    <name type="scientific">Providencia huaxiensis</name>
    <dbReference type="NCBI Taxonomy" id="2027290"/>
    <lineage>
        <taxon>Bacteria</taxon>
        <taxon>Pseudomonadati</taxon>
        <taxon>Pseudomonadota</taxon>
        <taxon>Gammaproteobacteria</taxon>
        <taxon>Enterobacterales</taxon>
        <taxon>Morganellaceae</taxon>
        <taxon>Providencia</taxon>
    </lineage>
</organism>
<proteinExistence type="predicted"/>
<dbReference type="EMBL" id="JANAVW010000001">
    <property type="protein sequence ID" value="MDT0134422.1"/>
    <property type="molecule type" value="Genomic_DNA"/>
</dbReference>
<keyword evidence="2" id="KW-1185">Reference proteome</keyword>
<dbReference type="RefSeq" id="WP_272671583.1">
    <property type="nucleotide sequence ID" value="NZ_CP145912.1"/>
</dbReference>
<evidence type="ECO:0000313" key="2">
    <source>
        <dbReference type="Proteomes" id="UP001252207"/>
    </source>
</evidence>
<protein>
    <submittedName>
        <fullName evidence="1">Uncharacterized protein</fullName>
    </submittedName>
</protein>
<sequence length="161" mass="18758">MSEIIDYPEWFPLPQKADKNRTTETGFRTDQPQYGPPIYQKLTDDIKTTWNVKWIFTLDEERAFQQWLRSPNYLDNCTKWFRMLVNLGGSGLQPQVLHFISYPVQTSINGSVVTWTGSVICRKLFNEDDEFGDLIVEIPPRDWGLLDIVVTERLPRCKGGE</sequence>
<comment type="caution">
    <text evidence="1">The sequence shown here is derived from an EMBL/GenBank/DDBJ whole genome shotgun (WGS) entry which is preliminary data.</text>
</comment>
<reference evidence="1 2" key="1">
    <citation type="submission" date="2022-06" db="EMBL/GenBank/DDBJ databases">
        <title>Chromosome and plasmid sequencings of Enterobacteriales species co-exiting double carbapenemases.</title>
        <authorList>
            <person name="Fu Y."/>
        </authorList>
    </citation>
    <scope>NUCLEOTIDE SEQUENCE [LARGE SCALE GENOMIC DNA]</scope>
    <source>
        <strain evidence="1 2">21030615019</strain>
    </source>
</reference>